<keyword evidence="3" id="KW-0732">Signal</keyword>
<keyword evidence="4 7" id="KW-1133">Transmembrane helix</keyword>
<name>A0AAN8W0W8_9MAGN</name>
<dbReference type="EMBL" id="JBAMMX010000003">
    <property type="protein sequence ID" value="KAK6943360.1"/>
    <property type="molecule type" value="Genomic_DNA"/>
</dbReference>
<gene>
    <name evidence="9" type="ORF">RJ641_024462</name>
</gene>
<keyword evidence="10" id="KW-1185">Reference proteome</keyword>
<comment type="subcellular location">
    <subcellularLocation>
        <location evidence="1">Membrane</location>
        <topology evidence="1">Multi-pass membrane protein</topology>
    </subcellularLocation>
</comment>
<evidence type="ECO:0000313" key="10">
    <source>
        <dbReference type="Proteomes" id="UP001370490"/>
    </source>
</evidence>
<organism evidence="9 10">
    <name type="scientific">Dillenia turbinata</name>
    <dbReference type="NCBI Taxonomy" id="194707"/>
    <lineage>
        <taxon>Eukaryota</taxon>
        <taxon>Viridiplantae</taxon>
        <taxon>Streptophyta</taxon>
        <taxon>Embryophyta</taxon>
        <taxon>Tracheophyta</taxon>
        <taxon>Spermatophyta</taxon>
        <taxon>Magnoliopsida</taxon>
        <taxon>eudicotyledons</taxon>
        <taxon>Gunneridae</taxon>
        <taxon>Pentapetalae</taxon>
        <taxon>Dilleniales</taxon>
        <taxon>Dilleniaceae</taxon>
        <taxon>Dillenia</taxon>
    </lineage>
</organism>
<feature type="transmembrane region" description="Helical" evidence="7">
    <location>
        <begin position="104"/>
        <end position="121"/>
    </location>
</feature>
<dbReference type="Proteomes" id="UP001370490">
    <property type="component" value="Unassembled WGS sequence"/>
</dbReference>
<evidence type="ECO:0000256" key="7">
    <source>
        <dbReference type="SAM" id="Phobius"/>
    </source>
</evidence>
<sequence>MGITFGAVTFTFIKMTVSCILLLVVSMGYGVVKPTLGGMTSKVLLLEALELFEHLGNINDLSGKTKLFLVLPFTFLDAWFILWIFSSFSARLEKLQKCSKTQKFTNSLAIFVLLSIAWIGYELYFNASDPSSDLWQIARVIPSFWTLLAYSLLLVICVLGAPSRNPTRYAYSEETDDGSDEEGISLTSGG</sequence>
<protein>
    <submittedName>
        <fullName evidence="9">Transmembrane protein GPR107/GPR108-like</fullName>
    </submittedName>
</protein>
<dbReference type="GO" id="GO:0005794">
    <property type="term" value="C:Golgi apparatus"/>
    <property type="evidence" value="ECO:0007669"/>
    <property type="project" value="TreeGrafter"/>
</dbReference>
<dbReference type="InterPro" id="IPR009637">
    <property type="entry name" value="GPR107/GPR108-like"/>
</dbReference>
<accession>A0AAN8W0W8</accession>
<evidence type="ECO:0000256" key="4">
    <source>
        <dbReference type="ARBA" id="ARBA00022989"/>
    </source>
</evidence>
<evidence type="ECO:0000313" key="9">
    <source>
        <dbReference type="EMBL" id="KAK6943360.1"/>
    </source>
</evidence>
<dbReference type="PANTHER" id="PTHR21229">
    <property type="entry name" value="LUNG SEVEN TRANSMEMBRANE RECEPTOR"/>
    <property type="match status" value="1"/>
</dbReference>
<feature type="region of interest" description="Disordered" evidence="6">
    <location>
        <begin position="169"/>
        <end position="190"/>
    </location>
</feature>
<feature type="compositionally biased region" description="Acidic residues" evidence="6">
    <location>
        <begin position="173"/>
        <end position="183"/>
    </location>
</feature>
<comment type="caution">
    <text evidence="9">The sequence shown here is derived from an EMBL/GenBank/DDBJ whole genome shotgun (WGS) entry which is preliminary data.</text>
</comment>
<dbReference type="GO" id="GO:0016020">
    <property type="term" value="C:membrane"/>
    <property type="evidence" value="ECO:0007669"/>
    <property type="project" value="UniProtKB-SubCell"/>
</dbReference>
<keyword evidence="5 7" id="KW-0472">Membrane</keyword>
<proteinExistence type="predicted"/>
<dbReference type="PANTHER" id="PTHR21229:SF55">
    <property type="entry name" value="EXPRESSED PROTEIN-RELATED"/>
    <property type="match status" value="1"/>
</dbReference>
<evidence type="ECO:0000256" key="1">
    <source>
        <dbReference type="ARBA" id="ARBA00004141"/>
    </source>
</evidence>
<evidence type="ECO:0000256" key="5">
    <source>
        <dbReference type="ARBA" id="ARBA00023136"/>
    </source>
</evidence>
<reference evidence="9 10" key="1">
    <citation type="submission" date="2023-12" db="EMBL/GenBank/DDBJ databases">
        <title>A high-quality genome assembly for Dillenia turbinata (Dilleniales).</title>
        <authorList>
            <person name="Chanderbali A."/>
        </authorList>
    </citation>
    <scope>NUCLEOTIDE SEQUENCE [LARGE SCALE GENOMIC DNA]</scope>
    <source>
        <strain evidence="9">LSX21</strain>
        <tissue evidence="9">Leaf</tissue>
    </source>
</reference>
<dbReference type="AlphaFoldDB" id="A0AAN8W0W8"/>
<feature type="transmembrane region" description="Helical" evidence="7">
    <location>
        <begin position="12"/>
        <end position="32"/>
    </location>
</feature>
<evidence type="ECO:0000259" key="8">
    <source>
        <dbReference type="Pfam" id="PF06814"/>
    </source>
</evidence>
<evidence type="ECO:0000256" key="2">
    <source>
        <dbReference type="ARBA" id="ARBA00022692"/>
    </source>
</evidence>
<dbReference type="Pfam" id="PF06814">
    <property type="entry name" value="GOST_TM"/>
    <property type="match status" value="1"/>
</dbReference>
<feature type="domain" description="GOST seven transmembrane" evidence="8">
    <location>
        <begin position="2"/>
        <end position="166"/>
    </location>
</feature>
<keyword evidence="2 7" id="KW-0812">Transmembrane</keyword>
<evidence type="ECO:0000256" key="6">
    <source>
        <dbReference type="SAM" id="MobiDB-lite"/>
    </source>
</evidence>
<feature type="transmembrane region" description="Helical" evidence="7">
    <location>
        <begin position="67"/>
        <end position="92"/>
    </location>
</feature>
<feature type="non-terminal residue" evidence="9">
    <location>
        <position position="190"/>
    </location>
</feature>
<feature type="transmembrane region" description="Helical" evidence="7">
    <location>
        <begin position="141"/>
        <end position="161"/>
    </location>
</feature>
<evidence type="ECO:0000256" key="3">
    <source>
        <dbReference type="ARBA" id="ARBA00022729"/>
    </source>
</evidence>
<dbReference type="InterPro" id="IPR053937">
    <property type="entry name" value="GOST_TM"/>
</dbReference>